<sequence>MPLFWGKPNNLSCGYQQGNTPKKPLCFDGHNETPCNRTFYRRPAFRNHYCPNPTLPSPISPSQQSPQTPRKPTAGRAMLTTPETAPAAESPHGPCTNTLTTR</sequence>
<dbReference type="AlphaFoldDB" id="A0AAD9Q0V9"/>
<evidence type="ECO:0000256" key="1">
    <source>
        <dbReference type="SAM" id="MobiDB-lite"/>
    </source>
</evidence>
<proteinExistence type="predicted"/>
<reference evidence="2" key="2">
    <citation type="journal article" date="2023" name="Science">
        <title>Genomic signatures of disease resistance in endangered staghorn corals.</title>
        <authorList>
            <person name="Vollmer S.V."/>
            <person name="Selwyn J.D."/>
            <person name="Despard B.A."/>
            <person name="Roesel C.L."/>
        </authorList>
    </citation>
    <scope>NUCLEOTIDE SEQUENCE</scope>
    <source>
        <strain evidence="2">K2</strain>
    </source>
</reference>
<comment type="caution">
    <text evidence="2">The sequence shown here is derived from an EMBL/GenBank/DDBJ whole genome shotgun (WGS) entry which is preliminary data.</text>
</comment>
<gene>
    <name evidence="2" type="ORF">P5673_026035</name>
</gene>
<evidence type="ECO:0000313" key="3">
    <source>
        <dbReference type="Proteomes" id="UP001249851"/>
    </source>
</evidence>
<keyword evidence="3" id="KW-1185">Reference proteome</keyword>
<organism evidence="2 3">
    <name type="scientific">Acropora cervicornis</name>
    <name type="common">Staghorn coral</name>
    <dbReference type="NCBI Taxonomy" id="6130"/>
    <lineage>
        <taxon>Eukaryota</taxon>
        <taxon>Metazoa</taxon>
        <taxon>Cnidaria</taxon>
        <taxon>Anthozoa</taxon>
        <taxon>Hexacorallia</taxon>
        <taxon>Scleractinia</taxon>
        <taxon>Astrocoeniina</taxon>
        <taxon>Acroporidae</taxon>
        <taxon>Acropora</taxon>
    </lineage>
</organism>
<dbReference type="EMBL" id="JARQWQ010000084">
    <property type="protein sequence ID" value="KAK2552659.1"/>
    <property type="molecule type" value="Genomic_DNA"/>
</dbReference>
<dbReference type="Proteomes" id="UP001249851">
    <property type="component" value="Unassembled WGS sequence"/>
</dbReference>
<reference evidence="2" key="1">
    <citation type="journal article" date="2023" name="G3 (Bethesda)">
        <title>Whole genome assembly and annotation of the endangered Caribbean coral Acropora cervicornis.</title>
        <authorList>
            <person name="Selwyn J.D."/>
            <person name="Vollmer S.V."/>
        </authorList>
    </citation>
    <scope>NUCLEOTIDE SEQUENCE</scope>
    <source>
        <strain evidence="2">K2</strain>
    </source>
</reference>
<feature type="compositionally biased region" description="Low complexity" evidence="1">
    <location>
        <begin position="60"/>
        <end position="72"/>
    </location>
</feature>
<feature type="region of interest" description="Disordered" evidence="1">
    <location>
        <begin position="51"/>
        <end position="102"/>
    </location>
</feature>
<name>A0AAD9Q0V9_ACRCE</name>
<protein>
    <submittedName>
        <fullName evidence="2">Uncharacterized protein</fullName>
    </submittedName>
</protein>
<accession>A0AAD9Q0V9</accession>
<evidence type="ECO:0000313" key="2">
    <source>
        <dbReference type="EMBL" id="KAK2552659.1"/>
    </source>
</evidence>